<keyword evidence="2" id="KW-1185">Reference proteome</keyword>
<protein>
    <submittedName>
        <fullName evidence="1">Uncharacterized protein</fullName>
    </submittedName>
</protein>
<proteinExistence type="predicted"/>
<organism evidence="1 2">
    <name type="scientific">Colletotrichum incanum</name>
    <name type="common">Soybean anthracnose fungus</name>
    <dbReference type="NCBI Taxonomy" id="1573173"/>
    <lineage>
        <taxon>Eukaryota</taxon>
        <taxon>Fungi</taxon>
        <taxon>Dikarya</taxon>
        <taxon>Ascomycota</taxon>
        <taxon>Pezizomycotina</taxon>
        <taxon>Sordariomycetes</taxon>
        <taxon>Hypocreomycetidae</taxon>
        <taxon>Glomerellales</taxon>
        <taxon>Glomerellaceae</taxon>
        <taxon>Colletotrichum</taxon>
        <taxon>Colletotrichum spaethianum species complex</taxon>
    </lineage>
</organism>
<dbReference type="EMBL" id="LFIW01000414">
    <property type="protein sequence ID" value="KZL86515.1"/>
    <property type="molecule type" value="Genomic_DNA"/>
</dbReference>
<evidence type="ECO:0000313" key="1">
    <source>
        <dbReference type="EMBL" id="KZL86515.1"/>
    </source>
</evidence>
<gene>
    <name evidence="1" type="ORF">CI238_05867</name>
</gene>
<comment type="caution">
    <text evidence="1">The sequence shown here is derived from an EMBL/GenBank/DDBJ whole genome shotgun (WGS) entry which is preliminary data.</text>
</comment>
<dbReference type="Proteomes" id="UP000076584">
    <property type="component" value="Unassembled WGS sequence"/>
</dbReference>
<dbReference type="AlphaFoldDB" id="A0A162P073"/>
<accession>A0A162P073</accession>
<name>A0A162P073_COLIC</name>
<reference evidence="1 2" key="1">
    <citation type="submission" date="2015-06" db="EMBL/GenBank/DDBJ databases">
        <title>Survival trade-offs in plant roots during colonization by closely related pathogenic and mutualistic fungi.</title>
        <authorList>
            <person name="Hacquard S."/>
            <person name="Kracher B."/>
            <person name="Hiruma K."/>
            <person name="Weinman A."/>
            <person name="Muench P."/>
            <person name="Garrido Oter R."/>
            <person name="Ver Loren van Themaat E."/>
            <person name="Dallerey J.-F."/>
            <person name="Damm U."/>
            <person name="Henrissat B."/>
            <person name="Lespinet O."/>
            <person name="Thon M."/>
            <person name="Kemen E."/>
            <person name="McHardy A.C."/>
            <person name="Schulze-Lefert P."/>
            <person name="O'Connell R.J."/>
        </authorList>
    </citation>
    <scope>NUCLEOTIDE SEQUENCE [LARGE SCALE GENOMIC DNA]</scope>
    <source>
        <strain evidence="1 2">MAFF 238704</strain>
    </source>
</reference>
<sequence length="114" mass="12622">MLANAWRVGQLLNKAPAVTTFRPLVPDVDMASQWAVNCLAAPMTFSTMTYPGNEDIPLCSTWVLLWTAQLGFNQLTIVTDLNLRNLVPGCIAMSSAVPSRNPQFTPRYYHHTVA</sequence>
<evidence type="ECO:0000313" key="2">
    <source>
        <dbReference type="Proteomes" id="UP000076584"/>
    </source>
</evidence>